<dbReference type="Pfam" id="PF17854">
    <property type="entry name" value="FtsK_alpha"/>
    <property type="match status" value="1"/>
</dbReference>
<keyword evidence="2 5" id="KW-0547">Nucleotide-binding</keyword>
<sequence>MSEQNLNELSEIGKCRLHFPFLHPKKREEMVSLYCSERSELSNDVDADIKKRVLEAYKGFKIEGSIHSVEVGPVVMRVNFVPAPDVTNERVANKASDLARLLKVKSVCVTSNNSVGAMAIDIPCRTRKNVLPGNLLDIDHSDKVLPIDLGVDVVGMGICVDLCKAPHILVAGTTGSGKSAFINAIIASLLRNVSETDYSLMLIDPKRVELACFKDLPNVINKKVLDKSEDILQGLDWLHREMERRYELLANVGVKDIKKFNEKVISGDKSFYSKVGVSDLHRMRYIVCIIDEFADLVLNNEKEQKREFEKHVQSLAQKGRAAGIHLVLATQTPRSDVISGVIKANVPMKVAFRVSNVVDSRVVLDEAGAEGLLGSGDMLVDYSGWGGLKRLHGVWYDDETVIEKMVAFIKSNSIDMQHEMVSFDTGTCRQSITEIPEGVFTASFDGVMELAEYIDEKLSAGGQLVELARKKMSNVACPVTRFKSGWDESAFFELERNQVVCLTNGKDCVVKRKWKSEKDYDVYEVVYENRRYALRWFAGKPSKNQMEKLQYLLDVPLSENFIRPLAISYSMANGYGYLIFKNFVDASKLQEFDSFDIPSFLSMCLQIASSFEELHKNGLCFSNYGESDVLVDSNDGRVLIDVCENLTRMEKTDVSVAVQGRYLAPELLEGSHVPDCYTDYYLLACILSSLKSNLDDVDEVINFPVDLDNVFSKSLSSEMKMNRELRMKDKEWIDLFNYMRDNYLV</sequence>
<dbReference type="PANTHER" id="PTHR22683">
    <property type="entry name" value="SPORULATION PROTEIN RELATED"/>
    <property type="match status" value="1"/>
</dbReference>
<accession>A0ABM5LIG6</accession>
<dbReference type="EMBL" id="CP001792">
    <property type="protein sequence ID" value="ACX75421.1"/>
    <property type="molecule type" value="Genomic_DNA"/>
</dbReference>
<dbReference type="Pfam" id="PF01580">
    <property type="entry name" value="FtsK_SpoIIIE"/>
    <property type="match status" value="1"/>
</dbReference>
<comment type="similarity">
    <text evidence="1">Belongs to the FtsK/SpoIIIE/SftA family.</text>
</comment>
<dbReference type="SMART" id="SM00382">
    <property type="entry name" value="AAA"/>
    <property type="match status" value="1"/>
</dbReference>
<dbReference type="InterPro" id="IPR027417">
    <property type="entry name" value="P-loop_NTPase"/>
</dbReference>
<organism evidence="7 8">
    <name type="scientific">Fibrobacter succinogenes (strain ATCC 19169 / S85)</name>
    <dbReference type="NCBI Taxonomy" id="59374"/>
    <lineage>
        <taxon>Bacteria</taxon>
        <taxon>Pseudomonadati</taxon>
        <taxon>Fibrobacterota</taxon>
        <taxon>Fibrobacteria</taxon>
        <taxon>Fibrobacterales</taxon>
        <taxon>Fibrobacteraceae</taxon>
        <taxon>Fibrobacter</taxon>
    </lineage>
</organism>
<protein>
    <submittedName>
        <fullName evidence="7">Cell divisionFtsK/SpoIIIE</fullName>
    </submittedName>
</protein>
<keyword evidence="7" id="KW-0131">Cell cycle</keyword>
<keyword evidence="3 5" id="KW-0067">ATP-binding</keyword>
<evidence type="ECO:0000256" key="4">
    <source>
        <dbReference type="ARBA" id="ARBA00023125"/>
    </source>
</evidence>
<gene>
    <name evidence="7" type="ordered locus">Fisuc_1829</name>
</gene>
<dbReference type="SUPFAM" id="SSF56112">
    <property type="entry name" value="Protein kinase-like (PK-like)"/>
    <property type="match status" value="1"/>
</dbReference>
<dbReference type="Proteomes" id="UP000001497">
    <property type="component" value="Chromosome"/>
</dbReference>
<dbReference type="Gene3D" id="3.30.980.40">
    <property type="match status" value="1"/>
</dbReference>
<dbReference type="InterPro" id="IPR003593">
    <property type="entry name" value="AAA+_ATPase"/>
</dbReference>
<dbReference type="GO" id="GO:0051301">
    <property type="term" value="P:cell division"/>
    <property type="evidence" value="ECO:0007669"/>
    <property type="project" value="UniProtKB-KW"/>
</dbReference>
<evidence type="ECO:0000259" key="6">
    <source>
        <dbReference type="PROSITE" id="PS50901"/>
    </source>
</evidence>
<name>A0ABM5LIG6_FIBSS</name>
<dbReference type="PANTHER" id="PTHR22683:SF41">
    <property type="entry name" value="DNA TRANSLOCASE FTSK"/>
    <property type="match status" value="1"/>
</dbReference>
<evidence type="ECO:0000256" key="1">
    <source>
        <dbReference type="ARBA" id="ARBA00006474"/>
    </source>
</evidence>
<dbReference type="InterPro" id="IPR011009">
    <property type="entry name" value="Kinase-like_dom_sf"/>
</dbReference>
<dbReference type="SUPFAM" id="SSF52540">
    <property type="entry name" value="P-loop containing nucleoside triphosphate hydrolases"/>
    <property type="match status" value="1"/>
</dbReference>
<dbReference type="InterPro" id="IPR050206">
    <property type="entry name" value="FtsK/SpoIIIE/SftA"/>
</dbReference>
<evidence type="ECO:0000313" key="8">
    <source>
        <dbReference type="Proteomes" id="UP000001497"/>
    </source>
</evidence>
<keyword evidence="4" id="KW-0238">DNA-binding</keyword>
<dbReference type="InterPro" id="IPR002543">
    <property type="entry name" value="FtsK_dom"/>
</dbReference>
<feature type="domain" description="FtsK" evidence="6">
    <location>
        <begin position="155"/>
        <end position="361"/>
    </location>
</feature>
<dbReference type="RefSeq" id="WP_015732125.1">
    <property type="nucleotide sequence ID" value="NC_013410.1"/>
</dbReference>
<reference evidence="7" key="1">
    <citation type="submission" date="2009-10" db="EMBL/GenBank/DDBJ databases">
        <title>Complete sequence of Fibrobacter succinogenes subsp. succinogenes S85.</title>
        <authorList>
            <consortium name="US DOE Joint Genome Institute"/>
            <person name="Lucas S."/>
            <person name="Copeland A."/>
            <person name="Lapidus A."/>
            <person name="Glavina del Rio T."/>
            <person name="Tice H."/>
            <person name="Bruce D."/>
            <person name="Goodwin L."/>
            <person name="Pitluck S."/>
            <person name="Chertkov O."/>
            <person name="Detter J.C."/>
            <person name="Han C."/>
            <person name="Tapia R."/>
            <person name="Larimer F."/>
            <person name="Land M."/>
            <person name="Hauser L."/>
            <person name="Kyrpides N."/>
            <person name="Mikhailova N."/>
            <person name="Weimer P.J."/>
            <person name="Stevenson D.M."/>
            <person name="Boyum J."/>
            <person name="Brumm P.I."/>
            <person name="Mead D."/>
        </authorList>
    </citation>
    <scope>NUCLEOTIDE SEQUENCE [LARGE SCALE GENOMIC DNA]</scope>
    <source>
        <strain evidence="7">S85</strain>
    </source>
</reference>
<dbReference type="InterPro" id="IPR041027">
    <property type="entry name" value="FtsK_alpha"/>
</dbReference>
<evidence type="ECO:0000256" key="3">
    <source>
        <dbReference type="ARBA" id="ARBA00022840"/>
    </source>
</evidence>
<evidence type="ECO:0000313" key="7">
    <source>
        <dbReference type="EMBL" id="ACX75421.1"/>
    </source>
</evidence>
<evidence type="ECO:0000256" key="2">
    <source>
        <dbReference type="ARBA" id="ARBA00022741"/>
    </source>
</evidence>
<feature type="binding site" evidence="5">
    <location>
        <begin position="172"/>
        <end position="179"/>
    </location>
    <ligand>
        <name>ATP</name>
        <dbReference type="ChEBI" id="CHEBI:30616"/>
    </ligand>
</feature>
<keyword evidence="8" id="KW-1185">Reference proteome</keyword>
<dbReference type="PROSITE" id="PS50901">
    <property type="entry name" value="FTSK"/>
    <property type="match status" value="1"/>
</dbReference>
<keyword evidence="7" id="KW-0132">Cell division</keyword>
<proteinExistence type="inferred from homology"/>
<dbReference type="Gene3D" id="3.40.50.300">
    <property type="entry name" value="P-loop containing nucleotide triphosphate hydrolases"/>
    <property type="match status" value="1"/>
</dbReference>
<dbReference type="Gene3D" id="1.10.510.10">
    <property type="entry name" value="Transferase(Phosphotransferase) domain 1"/>
    <property type="match status" value="1"/>
</dbReference>
<evidence type="ECO:0000256" key="5">
    <source>
        <dbReference type="PROSITE-ProRule" id="PRU00289"/>
    </source>
</evidence>